<dbReference type="STRING" id="37658.SAMN05661086_01956"/>
<dbReference type="PANTHER" id="PTHR43797">
    <property type="entry name" value="HOMOCYSTEINE/CYSTEINE SYNTHASE"/>
    <property type="match status" value="1"/>
</dbReference>
<dbReference type="Proteomes" id="UP000199659">
    <property type="component" value="Unassembled WGS sequence"/>
</dbReference>
<evidence type="ECO:0000256" key="5">
    <source>
        <dbReference type="PIRSR" id="PIRSR001434-2"/>
    </source>
</evidence>
<comment type="cofactor">
    <cofactor evidence="1 6">
        <name>pyridoxal 5'-phosphate</name>
        <dbReference type="ChEBI" id="CHEBI:597326"/>
    </cofactor>
</comment>
<dbReference type="Gene3D" id="3.40.640.10">
    <property type="entry name" value="Type I PLP-dependent aspartate aminotransferase-like (Major domain)"/>
    <property type="match status" value="1"/>
</dbReference>
<dbReference type="GO" id="GO:0019346">
    <property type="term" value="P:transsulfuration"/>
    <property type="evidence" value="ECO:0007669"/>
    <property type="project" value="InterPro"/>
</dbReference>
<accession>A0A1I6JSK2</accession>
<dbReference type="OrthoDB" id="9780685at2"/>
<dbReference type="PANTHER" id="PTHR43797:SF2">
    <property type="entry name" value="HOMOCYSTEINE_CYSTEINE SYNTHASE"/>
    <property type="match status" value="1"/>
</dbReference>
<dbReference type="InterPro" id="IPR006235">
    <property type="entry name" value="OAc-hSer/O-AcSer_sulfhydrylase"/>
</dbReference>
<evidence type="ECO:0000256" key="3">
    <source>
        <dbReference type="ARBA" id="ARBA00022679"/>
    </source>
</evidence>
<evidence type="ECO:0000256" key="6">
    <source>
        <dbReference type="RuleBase" id="RU362118"/>
    </source>
</evidence>
<dbReference type="Pfam" id="PF01053">
    <property type="entry name" value="Cys_Met_Meta_PP"/>
    <property type="match status" value="1"/>
</dbReference>
<dbReference type="GO" id="GO:0005737">
    <property type="term" value="C:cytoplasm"/>
    <property type="evidence" value="ECO:0007669"/>
    <property type="project" value="TreeGrafter"/>
</dbReference>
<evidence type="ECO:0000256" key="2">
    <source>
        <dbReference type="ARBA" id="ARBA00009077"/>
    </source>
</evidence>
<dbReference type="EMBL" id="FOYZ01000006">
    <property type="protein sequence ID" value="SFR81937.1"/>
    <property type="molecule type" value="Genomic_DNA"/>
</dbReference>
<feature type="modified residue" description="N6-(pyridoxal phosphate)lysine" evidence="5">
    <location>
        <position position="214"/>
    </location>
</feature>
<evidence type="ECO:0000313" key="7">
    <source>
        <dbReference type="EMBL" id="SFR81937.1"/>
    </source>
</evidence>
<gene>
    <name evidence="7" type="ORF">SAMN05661086_01956</name>
</gene>
<evidence type="ECO:0000256" key="1">
    <source>
        <dbReference type="ARBA" id="ARBA00001933"/>
    </source>
</evidence>
<dbReference type="Gene3D" id="3.90.1150.10">
    <property type="entry name" value="Aspartate Aminotransferase, domain 1"/>
    <property type="match status" value="1"/>
</dbReference>
<dbReference type="PIRSF" id="PIRSF001434">
    <property type="entry name" value="CGS"/>
    <property type="match status" value="1"/>
</dbReference>
<dbReference type="PROSITE" id="PS00868">
    <property type="entry name" value="CYS_MET_METAB_PP"/>
    <property type="match status" value="1"/>
</dbReference>
<dbReference type="SUPFAM" id="SSF53383">
    <property type="entry name" value="PLP-dependent transferases"/>
    <property type="match status" value="1"/>
</dbReference>
<dbReference type="InterPro" id="IPR015421">
    <property type="entry name" value="PyrdxlP-dep_Trfase_major"/>
</dbReference>
<evidence type="ECO:0000256" key="4">
    <source>
        <dbReference type="ARBA" id="ARBA00022898"/>
    </source>
</evidence>
<keyword evidence="8" id="KW-1185">Reference proteome</keyword>
<dbReference type="RefSeq" id="WP_092560493.1">
    <property type="nucleotide sequence ID" value="NZ_FOYZ01000006.1"/>
</dbReference>
<organism evidence="7 8">
    <name type="scientific">Anaeromicropila populeti</name>
    <dbReference type="NCBI Taxonomy" id="37658"/>
    <lineage>
        <taxon>Bacteria</taxon>
        <taxon>Bacillati</taxon>
        <taxon>Bacillota</taxon>
        <taxon>Clostridia</taxon>
        <taxon>Lachnospirales</taxon>
        <taxon>Lachnospiraceae</taxon>
        <taxon>Anaeromicropila</taxon>
    </lineage>
</organism>
<dbReference type="AlphaFoldDB" id="A0A1I6JSK2"/>
<dbReference type="FunFam" id="3.40.640.10:FF:000035">
    <property type="entry name" value="O-succinylhomoserine sulfhydrylase"/>
    <property type="match status" value="1"/>
</dbReference>
<dbReference type="InterPro" id="IPR015422">
    <property type="entry name" value="PyrdxlP-dep_Trfase_small"/>
</dbReference>
<dbReference type="GO" id="GO:0071269">
    <property type="term" value="P:L-homocysteine biosynthetic process"/>
    <property type="evidence" value="ECO:0007669"/>
    <property type="project" value="TreeGrafter"/>
</dbReference>
<dbReference type="InterPro" id="IPR015424">
    <property type="entry name" value="PyrdxlP-dep_Trfase"/>
</dbReference>
<dbReference type="GO" id="GO:0006535">
    <property type="term" value="P:cysteine biosynthetic process from serine"/>
    <property type="evidence" value="ECO:0007669"/>
    <property type="project" value="TreeGrafter"/>
</dbReference>
<reference evidence="7 8" key="1">
    <citation type="submission" date="2016-10" db="EMBL/GenBank/DDBJ databases">
        <authorList>
            <person name="de Groot N.N."/>
        </authorList>
    </citation>
    <scope>NUCLEOTIDE SEQUENCE [LARGE SCALE GENOMIC DNA]</scope>
    <source>
        <strain evidence="7 8">743A</strain>
    </source>
</reference>
<sequence>MSTKREERNLKFETLQLHVGQEEPDAVTDARAVPIYLSSSFVFRDSEHAAARFGLRDAGNIYSRLTNPTNDVFEKRIAALEGGIAGLAVSSGSAAIAYTVQTLAVQGEHIVAAKTLYGGTYNLLAHTLPQYGIQTTFVDPDEEGSFERAIQENTKAVLIESIGNPNASLIDISKVAEIAHRNHIPLIVDNTFATPYLIKPIEHGADIVVHSATKFIGGHGTALGGVIVDGGKFDWAASGKFPNLSKPNPSYHGVVFTEAAGAAAFITAVRAILLRDTGATLSPIHSFLFLQGLETLSLRVERHVENALKVVNYLEKHPLVEKVNHPAVKTNPYHELYNKIYTKGAGSIFTFEIKGGEKEAKAFIDHLEIFSLLANVADVKSLVIHPASTTHSQMNEEELEASGIKENTIRLSIGTEHIDDILFDLENAFAAIK</sequence>
<dbReference type="InterPro" id="IPR054542">
    <property type="entry name" value="Cys_met_metab_PP"/>
</dbReference>
<dbReference type="NCBIfam" id="TIGR01326">
    <property type="entry name" value="OAH_OAS_sulfhy"/>
    <property type="match status" value="1"/>
</dbReference>
<dbReference type="GO" id="GO:0030170">
    <property type="term" value="F:pyridoxal phosphate binding"/>
    <property type="evidence" value="ECO:0007669"/>
    <property type="project" value="InterPro"/>
</dbReference>
<dbReference type="GO" id="GO:0003961">
    <property type="term" value="F:O-acetylhomoserine aminocarboxypropyltransferase activity"/>
    <property type="evidence" value="ECO:0007669"/>
    <property type="project" value="TreeGrafter"/>
</dbReference>
<dbReference type="GO" id="GO:0004124">
    <property type="term" value="F:cysteine synthase activity"/>
    <property type="evidence" value="ECO:0007669"/>
    <property type="project" value="TreeGrafter"/>
</dbReference>
<dbReference type="CDD" id="cd00614">
    <property type="entry name" value="CGS_like"/>
    <property type="match status" value="1"/>
</dbReference>
<proteinExistence type="inferred from homology"/>
<name>A0A1I6JSK2_9FIRM</name>
<keyword evidence="4 5" id="KW-0663">Pyridoxal phosphate</keyword>
<keyword evidence="3" id="KW-0808">Transferase</keyword>
<protein>
    <submittedName>
        <fullName evidence="7">O-acetylhomoserine sulfhydrylase</fullName>
    </submittedName>
</protein>
<dbReference type="InterPro" id="IPR000277">
    <property type="entry name" value="Cys/Met-Metab_PyrdxlP-dep_enz"/>
</dbReference>
<comment type="similarity">
    <text evidence="2 6">Belongs to the trans-sulfuration enzymes family.</text>
</comment>
<evidence type="ECO:0000313" key="8">
    <source>
        <dbReference type="Proteomes" id="UP000199659"/>
    </source>
</evidence>